<evidence type="ECO:0000313" key="8">
    <source>
        <dbReference type="EMBL" id="SDT78982.1"/>
    </source>
</evidence>
<organism evidence="8 9">
    <name type="scientific">Actinoplanes derwentensis</name>
    <dbReference type="NCBI Taxonomy" id="113562"/>
    <lineage>
        <taxon>Bacteria</taxon>
        <taxon>Bacillati</taxon>
        <taxon>Actinomycetota</taxon>
        <taxon>Actinomycetes</taxon>
        <taxon>Micromonosporales</taxon>
        <taxon>Micromonosporaceae</taxon>
        <taxon>Actinoplanes</taxon>
    </lineage>
</organism>
<dbReference type="PANTHER" id="PTHR30055">
    <property type="entry name" value="HTH-TYPE TRANSCRIPTIONAL REGULATOR RUTR"/>
    <property type="match status" value="1"/>
</dbReference>
<dbReference type="STRING" id="113562.SAMN04489716_8596"/>
<dbReference type="InterPro" id="IPR039538">
    <property type="entry name" value="BetI_C"/>
</dbReference>
<dbReference type="PANTHER" id="PTHR30055:SF234">
    <property type="entry name" value="HTH-TYPE TRANSCRIPTIONAL REGULATOR BETI"/>
    <property type="match status" value="1"/>
</dbReference>
<dbReference type="Gene3D" id="1.10.357.10">
    <property type="entry name" value="Tetracycline Repressor, domain 2"/>
    <property type="match status" value="1"/>
</dbReference>
<dbReference type="InterPro" id="IPR001647">
    <property type="entry name" value="HTH_TetR"/>
</dbReference>
<dbReference type="InterPro" id="IPR050109">
    <property type="entry name" value="HTH-type_TetR-like_transc_reg"/>
</dbReference>
<keyword evidence="4" id="KW-0804">Transcription</keyword>
<feature type="region of interest" description="Disordered" evidence="6">
    <location>
        <begin position="1"/>
        <end position="27"/>
    </location>
</feature>
<dbReference type="Pfam" id="PF13977">
    <property type="entry name" value="TetR_C_6"/>
    <property type="match status" value="1"/>
</dbReference>
<evidence type="ECO:0000259" key="7">
    <source>
        <dbReference type="PROSITE" id="PS50977"/>
    </source>
</evidence>
<dbReference type="PRINTS" id="PR00455">
    <property type="entry name" value="HTHTETR"/>
</dbReference>
<evidence type="ECO:0000256" key="1">
    <source>
        <dbReference type="ARBA" id="ARBA00022491"/>
    </source>
</evidence>
<evidence type="ECO:0000256" key="6">
    <source>
        <dbReference type="SAM" id="MobiDB-lite"/>
    </source>
</evidence>
<accession>A0A1H2D930</accession>
<feature type="DNA-binding region" description="H-T-H motif" evidence="5">
    <location>
        <begin position="50"/>
        <end position="69"/>
    </location>
</feature>
<keyword evidence="2" id="KW-0805">Transcription regulation</keyword>
<dbReference type="AlphaFoldDB" id="A0A1H2D930"/>
<name>A0A1H2D930_9ACTN</name>
<keyword evidence="3 5" id="KW-0238">DNA-binding</keyword>
<evidence type="ECO:0000256" key="5">
    <source>
        <dbReference type="PROSITE-ProRule" id="PRU00335"/>
    </source>
</evidence>
<sequence>MVTDARDSGRPRAKAKPEAERQRHPTEVRRRLVIESARDLIADKGLFNVKVRDISAACSVSPGTIAYHFRSLDEVLWEVIKAETADFYVPLQESVRDSSDPVAQLFTFLAGMFEDNADTRRHWLIWLDFWAAASREDSYGEWMNTHYDGWRDALREIAERGTELGAFTCADPVAFAIETAALVDGLAAQCYSRKSRISVSEARVRLIAAVASRLSIDPPSLGARQ</sequence>
<dbReference type="GO" id="GO:0000976">
    <property type="term" value="F:transcription cis-regulatory region binding"/>
    <property type="evidence" value="ECO:0007669"/>
    <property type="project" value="TreeGrafter"/>
</dbReference>
<dbReference type="Pfam" id="PF00440">
    <property type="entry name" value="TetR_N"/>
    <property type="match status" value="1"/>
</dbReference>
<keyword evidence="9" id="KW-1185">Reference proteome</keyword>
<dbReference type="EMBL" id="LT629758">
    <property type="protein sequence ID" value="SDT78982.1"/>
    <property type="molecule type" value="Genomic_DNA"/>
</dbReference>
<evidence type="ECO:0000313" key="9">
    <source>
        <dbReference type="Proteomes" id="UP000198688"/>
    </source>
</evidence>
<feature type="domain" description="HTH tetR-type" evidence="7">
    <location>
        <begin position="27"/>
        <end position="87"/>
    </location>
</feature>
<dbReference type="Proteomes" id="UP000198688">
    <property type="component" value="Chromosome I"/>
</dbReference>
<dbReference type="SUPFAM" id="SSF46689">
    <property type="entry name" value="Homeodomain-like"/>
    <property type="match status" value="1"/>
</dbReference>
<evidence type="ECO:0000256" key="2">
    <source>
        <dbReference type="ARBA" id="ARBA00023015"/>
    </source>
</evidence>
<dbReference type="PROSITE" id="PS50977">
    <property type="entry name" value="HTH_TETR_2"/>
    <property type="match status" value="1"/>
</dbReference>
<dbReference type="SUPFAM" id="SSF48498">
    <property type="entry name" value="Tetracyclin repressor-like, C-terminal domain"/>
    <property type="match status" value="1"/>
</dbReference>
<dbReference type="GO" id="GO:0003700">
    <property type="term" value="F:DNA-binding transcription factor activity"/>
    <property type="evidence" value="ECO:0007669"/>
    <property type="project" value="TreeGrafter"/>
</dbReference>
<reference evidence="8 9" key="1">
    <citation type="submission" date="2016-10" db="EMBL/GenBank/DDBJ databases">
        <authorList>
            <person name="de Groot N.N."/>
        </authorList>
    </citation>
    <scope>NUCLEOTIDE SEQUENCE [LARGE SCALE GENOMIC DNA]</scope>
    <source>
        <strain evidence="8 9">DSM 43941</strain>
    </source>
</reference>
<proteinExistence type="predicted"/>
<dbReference type="InterPro" id="IPR036271">
    <property type="entry name" value="Tet_transcr_reg_TetR-rel_C_sf"/>
</dbReference>
<evidence type="ECO:0000256" key="4">
    <source>
        <dbReference type="ARBA" id="ARBA00023163"/>
    </source>
</evidence>
<keyword evidence="1" id="KW-0678">Repressor</keyword>
<gene>
    <name evidence="8" type="ORF">SAMN04489716_8596</name>
</gene>
<protein>
    <submittedName>
        <fullName evidence="8">DNA-binding transcriptional regulator, AcrR family</fullName>
    </submittedName>
</protein>
<dbReference type="InterPro" id="IPR009057">
    <property type="entry name" value="Homeodomain-like_sf"/>
</dbReference>
<evidence type="ECO:0000256" key="3">
    <source>
        <dbReference type="ARBA" id="ARBA00023125"/>
    </source>
</evidence>